<evidence type="ECO:0000313" key="5">
    <source>
        <dbReference type="Proteomes" id="UP000678393"/>
    </source>
</evidence>
<feature type="signal peptide" evidence="2">
    <location>
        <begin position="1"/>
        <end position="24"/>
    </location>
</feature>
<proteinExistence type="predicted"/>
<evidence type="ECO:0000259" key="3">
    <source>
        <dbReference type="PROSITE" id="PS50222"/>
    </source>
</evidence>
<keyword evidence="5" id="KW-1185">Reference proteome</keyword>
<dbReference type="PROSITE" id="PS50222">
    <property type="entry name" value="EF_HAND_2"/>
    <property type="match status" value="2"/>
</dbReference>
<reference evidence="4" key="1">
    <citation type="submission" date="2021-04" db="EMBL/GenBank/DDBJ databases">
        <authorList>
            <consortium name="Molecular Ecology Group"/>
        </authorList>
    </citation>
    <scope>NUCLEOTIDE SEQUENCE</scope>
</reference>
<organism evidence="4 5">
    <name type="scientific">Candidula unifasciata</name>
    <dbReference type="NCBI Taxonomy" id="100452"/>
    <lineage>
        <taxon>Eukaryota</taxon>
        <taxon>Metazoa</taxon>
        <taxon>Spiralia</taxon>
        <taxon>Lophotrochozoa</taxon>
        <taxon>Mollusca</taxon>
        <taxon>Gastropoda</taxon>
        <taxon>Heterobranchia</taxon>
        <taxon>Euthyneura</taxon>
        <taxon>Panpulmonata</taxon>
        <taxon>Eupulmonata</taxon>
        <taxon>Stylommatophora</taxon>
        <taxon>Helicina</taxon>
        <taxon>Helicoidea</taxon>
        <taxon>Geomitridae</taxon>
        <taxon>Candidula</taxon>
    </lineage>
</organism>
<dbReference type="CDD" id="cd00051">
    <property type="entry name" value="EFh"/>
    <property type="match status" value="1"/>
</dbReference>
<dbReference type="Proteomes" id="UP000678393">
    <property type="component" value="Unassembled WGS sequence"/>
</dbReference>
<evidence type="ECO:0000256" key="1">
    <source>
        <dbReference type="ARBA" id="ARBA00022837"/>
    </source>
</evidence>
<dbReference type="AlphaFoldDB" id="A0A8S3ZLH7"/>
<feature type="chain" id="PRO_5035749275" description="EF-hand domain-containing protein" evidence="2">
    <location>
        <begin position="25"/>
        <end position="197"/>
    </location>
</feature>
<comment type="caution">
    <text evidence="4">The sequence shown here is derived from an EMBL/GenBank/DDBJ whole genome shotgun (WGS) entry which is preliminary data.</text>
</comment>
<protein>
    <recommendedName>
        <fullName evidence="3">EF-hand domain-containing protein</fullName>
    </recommendedName>
</protein>
<evidence type="ECO:0000313" key="4">
    <source>
        <dbReference type="EMBL" id="CAG5130357.1"/>
    </source>
</evidence>
<dbReference type="SUPFAM" id="SSF47473">
    <property type="entry name" value="EF-hand"/>
    <property type="match status" value="1"/>
</dbReference>
<dbReference type="PROSITE" id="PS00018">
    <property type="entry name" value="EF_HAND_1"/>
    <property type="match status" value="1"/>
</dbReference>
<keyword evidence="2" id="KW-0732">Signal</keyword>
<name>A0A8S3ZLH7_9EUPU</name>
<accession>A0A8S3ZLH7</accession>
<evidence type="ECO:0000256" key="2">
    <source>
        <dbReference type="SAM" id="SignalP"/>
    </source>
</evidence>
<dbReference type="GO" id="GO:0005509">
    <property type="term" value="F:calcium ion binding"/>
    <property type="evidence" value="ECO:0007669"/>
    <property type="project" value="InterPro"/>
</dbReference>
<dbReference type="Gene3D" id="1.10.238.10">
    <property type="entry name" value="EF-hand"/>
    <property type="match status" value="2"/>
</dbReference>
<feature type="domain" description="EF-hand" evidence="3">
    <location>
        <begin position="174"/>
        <end position="197"/>
    </location>
</feature>
<dbReference type="OrthoDB" id="26525at2759"/>
<dbReference type="InterPro" id="IPR002048">
    <property type="entry name" value="EF_hand_dom"/>
</dbReference>
<keyword evidence="1" id="KW-0106">Calcium</keyword>
<dbReference type="EMBL" id="CAJHNH020003990">
    <property type="protein sequence ID" value="CAG5130357.1"/>
    <property type="molecule type" value="Genomic_DNA"/>
</dbReference>
<sequence>MIHRVPACLLLSAMTFHAISGVTAGSTISWSSRGERKHVRSDLSSILVRHARSFPDEEPCLTITFLTELKKRFVNSLDHNNDGTATFSEVKEYLQKFKPNVKDDAVSRFISRRDMNGNGAIDFVPEYVREMAGNDYTMAAAAEWYHLHDTNDDNIVTEKELINASKALGLTPQQAEEAVQGYYMAADENGDGKLSFN</sequence>
<feature type="domain" description="EF-hand" evidence="3">
    <location>
        <begin position="64"/>
        <end position="100"/>
    </location>
</feature>
<dbReference type="InterPro" id="IPR011992">
    <property type="entry name" value="EF-hand-dom_pair"/>
</dbReference>
<gene>
    <name evidence="4" type="ORF">CUNI_LOCUS15915</name>
</gene>
<dbReference type="InterPro" id="IPR018247">
    <property type="entry name" value="EF_Hand_1_Ca_BS"/>
</dbReference>
<feature type="non-terminal residue" evidence="4">
    <location>
        <position position="197"/>
    </location>
</feature>